<keyword evidence="2" id="KW-1185">Reference proteome</keyword>
<organism evidence="1 2">
    <name type="scientific">Candidatus Fervidibacter sacchari</name>
    <dbReference type="NCBI Taxonomy" id="1448929"/>
    <lineage>
        <taxon>Bacteria</taxon>
        <taxon>Candidatus Fervidibacterota</taxon>
        <taxon>Candidatus Fervidibacter</taxon>
    </lineage>
</organism>
<sequence length="122" mass="12923">MRWFVLLVTLIAIALLLGCNGNGKLTPGIFGKVISKGTRQPIANATVKVLSGDVEVASVTTNGNGAFAFPNLLPGSYTLVVSAEGYWESRVGVTLETNQRLSVTVELYSEQEGPPTDVPITD</sequence>
<dbReference type="SUPFAM" id="SSF49478">
    <property type="entry name" value="Cna protein B-type domain"/>
    <property type="match status" value="1"/>
</dbReference>
<proteinExistence type="predicted"/>
<comment type="caution">
    <text evidence="1">The sequence shown here is derived from an EMBL/GenBank/DDBJ whole genome shotgun (WGS) entry which is preliminary data.</text>
</comment>
<dbReference type="RefSeq" id="WP_259094195.1">
    <property type="nucleotide sequence ID" value="NZ_CP130454.1"/>
</dbReference>
<protein>
    <submittedName>
        <fullName evidence="1">Surface anchored protein</fullName>
    </submittedName>
</protein>
<gene>
    <name evidence="1" type="ORF">M2350_000824</name>
</gene>
<dbReference type="Proteomes" id="UP001204798">
    <property type="component" value="Unassembled WGS sequence"/>
</dbReference>
<reference evidence="1 2" key="1">
    <citation type="submission" date="2022-08" db="EMBL/GenBank/DDBJ databases">
        <title>Bacterial and archaeal communities from various locations to study Microbial Dark Matter (Phase II).</title>
        <authorList>
            <person name="Stepanauskas R."/>
        </authorList>
    </citation>
    <scope>NUCLEOTIDE SEQUENCE [LARGE SCALE GENOMIC DNA]</scope>
    <source>
        <strain evidence="1 2">PD1</strain>
    </source>
</reference>
<dbReference type="PROSITE" id="PS51257">
    <property type="entry name" value="PROKAR_LIPOPROTEIN"/>
    <property type="match status" value="1"/>
</dbReference>
<dbReference type="Gene3D" id="2.60.40.1120">
    <property type="entry name" value="Carboxypeptidase-like, regulatory domain"/>
    <property type="match status" value="1"/>
</dbReference>
<name>A0ABT2EKF3_9BACT</name>
<evidence type="ECO:0000313" key="1">
    <source>
        <dbReference type="EMBL" id="MCS3918427.1"/>
    </source>
</evidence>
<dbReference type="Pfam" id="PF13620">
    <property type="entry name" value="CarboxypepD_reg"/>
    <property type="match status" value="1"/>
</dbReference>
<evidence type="ECO:0000313" key="2">
    <source>
        <dbReference type="Proteomes" id="UP001204798"/>
    </source>
</evidence>
<accession>A0ABT2EKF3</accession>
<dbReference type="EMBL" id="JANUCP010000001">
    <property type="protein sequence ID" value="MCS3918427.1"/>
    <property type="molecule type" value="Genomic_DNA"/>
</dbReference>